<evidence type="ECO:0008006" key="3">
    <source>
        <dbReference type="Google" id="ProtNLM"/>
    </source>
</evidence>
<reference evidence="1" key="1">
    <citation type="journal article" date="2014" name="Int. J. Syst. Evol. Microbiol.">
        <title>Complete genome of a new Firmicutes species belonging to the dominant human colonic microbiota ('Ruminococcus bicirculans') reveals two chromosomes and a selective capacity to utilize plant glucans.</title>
        <authorList>
            <consortium name="NISC Comparative Sequencing Program"/>
            <person name="Wegmann U."/>
            <person name="Louis P."/>
            <person name="Goesmann A."/>
            <person name="Henrissat B."/>
            <person name="Duncan S.H."/>
            <person name="Flint H.J."/>
        </authorList>
    </citation>
    <scope>NUCLEOTIDE SEQUENCE</scope>
    <source>
        <strain evidence="1">NBRC 108219</strain>
    </source>
</reference>
<gene>
    <name evidence="1" type="ORF">GCM10007853_03760</name>
</gene>
<dbReference type="RefSeq" id="WP_284386934.1">
    <property type="nucleotide sequence ID" value="NZ_BSNK01000001.1"/>
</dbReference>
<reference evidence="1" key="2">
    <citation type="submission" date="2023-01" db="EMBL/GenBank/DDBJ databases">
        <title>Draft genome sequence of Algimonas ampicilliniresistens strain NBRC 108219.</title>
        <authorList>
            <person name="Sun Q."/>
            <person name="Mori K."/>
        </authorList>
    </citation>
    <scope>NUCLEOTIDE SEQUENCE</scope>
    <source>
        <strain evidence="1">NBRC 108219</strain>
    </source>
</reference>
<dbReference type="InterPro" id="IPR038282">
    <property type="entry name" value="DUF2267_sf"/>
</dbReference>
<keyword evidence="2" id="KW-1185">Reference proteome</keyword>
<proteinExistence type="predicted"/>
<dbReference type="EMBL" id="BSNK01000001">
    <property type="protein sequence ID" value="GLQ22502.1"/>
    <property type="molecule type" value="Genomic_DNA"/>
</dbReference>
<protein>
    <recommendedName>
        <fullName evidence="3">DUF2267 domain-containing protein</fullName>
    </recommendedName>
</protein>
<comment type="caution">
    <text evidence="1">The sequence shown here is derived from an EMBL/GenBank/DDBJ whole genome shotgun (WGS) entry which is preliminary data.</text>
</comment>
<accession>A0ABQ5V663</accession>
<dbReference type="Proteomes" id="UP001161391">
    <property type="component" value="Unassembled WGS sequence"/>
</dbReference>
<evidence type="ECO:0000313" key="1">
    <source>
        <dbReference type="EMBL" id="GLQ22502.1"/>
    </source>
</evidence>
<organism evidence="1 2">
    <name type="scientific">Algimonas ampicilliniresistens</name>
    <dbReference type="NCBI Taxonomy" id="1298735"/>
    <lineage>
        <taxon>Bacteria</taxon>
        <taxon>Pseudomonadati</taxon>
        <taxon>Pseudomonadota</taxon>
        <taxon>Alphaproteobacteria</taxon>
        <taxon>Maricaulales</taxon>
        <taxon>Robiginitomaculaceae</taxon>
        <taxon>Algimonas</taxon>
    </lineage>
</organism>
<dbReference type="Gene3D" id="1.10.490.110">
    <property type="entry name" value="Uncharacterized conserved protein DUF2267"/>
    <property type="match status" value="1"/>
</dbReference>
<evidence type="ECO:0000313" key="2">
    <source>
        <dbReference type="Proteomes" id="UP001161391"/>
    </source>
</evidence>
<name>A0ABQ5V663_9PROT</name>
<sequence>MALHGLTVIDDTVHTTHIWLKEIMEQLHTESRRDAFRALRLVLQSLRDHLPVEQSAHLSAQLPLLIRGLYFEGWRPSQLPRKDRTVDGFLQPLHDAKFSGVGFAPVDIARRVFLVLETKISDGEIDDVKRSLPKPIRQLWSD</sequence>
<dbReference type="Pfam" id="PF10025">
    <property type="entry name" value="DUF2267"/>
    <property type="match status" value="1"/>
</dbReference>
<dbReference type="InterPro" id="IPR018727">
    <property type="entry name" value="DUF2267"/>
</dbReference>